<accession>A0A1V6C591</accession>
<evidence type="ECO:0000313" key="1">
    <source>
        <dbReference type="EMBL" id="OQB72082.1"/>
    </source>
</evidence>
<name>A0A1V6C591_UNCT6</name>
<organism evidence="1">
    <name type="scientific">candidate division TA06 bacterium ADurb.Bin131</name>
    <dbReference type="NCBI Taxonomy" id="1852827"/>
    <lineage>
        <taxon>Bacteria</taxon>
        <taxon>Bacteria division TA06</taxon>
    </lineage>
</organism>
<comment type="caution">
    <text evidence="1">The sequence shown here is derived from an EMBL/GenBank/DDBJ whole genome shotgun (WGS) entry which is preliminary data.</text>
</comment>
<sequence>MRFFQEKIYQFTNCGNGADPLWCMGSSCIAADNDRIFVSGWDTIPGIPLLNCARWTLFQKKARGWEIVRQDTEKTREPSPICVLEDGKLFLSANAFMLEPEAIRGVCLPMVYQFESPDYSKQAKKIIPHFSEPVVFNEHSYRNFSADRENSELLLFHNRDYDRAYWSLMDKDGRCISCDKLYWPWGYDYPVPHRIRLCYSNIQLKNRAAYVFGTSDIPEPNSEWRKYKREITGRMWDFDFRRVFFSFTPDITKEPFTYWVEISGREKTAGNAWNCDLFVDDNGITHVLWTEKSCDERLKQKFFPDEPLIYSLKYARLKKQKILDQKEIFSFQEGTEFPSGIEKMNLCRGKFHITKNGKIFIFGLISGIDDNKKTIAENWLIEIDSTGNIKSKEIVNFQEPFTFIHNAGMRNGTKPSDTLHIYGYTTKANNEMWYGCIEC</sequence>
<reference evidence="1" key="1">
    <citation type="submission" date="2017-02" db="EMBL/GenBank/DDBJ databases">
        <title>Delving into the versatile metabolic prowess of the omnipresent phylum Bacteroidetes.</title>
        <authorList>
            <person name="Nobu M.K."/>
            <person name="Mei R."/>
            <person name="Narihiro T."/>
            <person name="Kuroda K."/>
            <person name="Liu W.-T."/>
        </authorList>
    </citation>
    <scope>NUCLEOTIDE SEQUENCE</scope>
    <source>
        <strain evidence="1">ADurb.Bin131</strain>
    </source>
</reference>
<proteinExistence type="predicted"/>
<protein>
    <submittedName>
        <fullName evidence="1">Uncharacterized protein</fullName>
    </submittedName>
</protein>
<dbReference type="AlphaFoldDB" id="A0A1V6C591"/>
<dbReference type="EMBL" id="MWDQ01000141">
    <property type="protein sequence ID" value="OQB72082.1"/>
    <property type="molecule type" value="Genomic_DNA"/>
</dbReference>
<dbReference type="Proteomes" id="UP000485562">
    <property type="component" value="Unassembled WGS sequence"/>
</dbReference>
<gene>
    <name evidence="1" type="ORF">BWX89_01469</name>
</gene>